<keyword evidence="2 8" id="KW-0812">Transmembrane</keyword>
<name>A0A1I4TF85_9RHOB</name>
<evidence type="ECO:0000256" key="1">
    <source>
        <dbReference type="ARBA" id="ARBA00004370"/>
    </source>
</evidence>
<dbReference type="RefSeq" id="WP_093096980.1">
    <property type="nucleotide sequence ID" value="NZ_FOTQ01000016.1"/>
</dbReference>
<keyword evidence="3" id="KW-0547">Nucleotide-binding</keyword>
<dbReference type="Pfam" id="PF00672">
    <property type="entry name" value="HAMP"/>
    <property type="match status" value="1"/>
</dbReference>
<gene>
    <name evidence="11" type="ORF">SAMN04488042_1169</name>
</gene>
<dbReference type="AlphaFoldDB" id="A0A1I4TF85"/>
<dbReference type="InterPro" id="IPR003660">
    <property type="entry name" value="HAMP_dom"/>
</dbReference>
<evidence type="ECO:0000313" key="12">
    <source>
        <dbReference type="Proteomes" id="UP000199144"/>
    </source>
</evidence>
<dbReference type="STRING" id="254406.SAMN04488042_1169"/>
<dbReference type="SUPFAM" id="SSF158472">
    <property type="entry name" value="HAMP domain-like"/>
    <property type="match status" value="1"/>
</dbReference>
<dbReference type="PANTHER" id="PTHR11920">
    <property type="entry name" value="GUANYLYL CYCLASE"/>
    <property type="match status" value="1"/>
</dbReference>
<evidence type="ECO:0000259" key="10">
    <source>
        <dbReference type="PROSITE" id="PS50885"/>
    </source>
</evidence>
<dbReference type="GO" id="GO:0004383">
    <property type="term" value="F:guanylate cyclase activity"/>
    <property type="evidence" value="ECO:0007669"/>
    <property type="project" value="TreeGrafter"/>
</dbReference>
<dbReference type="SMART" id="SM00304">
    <property type="entry name" value="HAMP"/>
    <property type="match status" value="1"/>
</dbReference>
<sequence>MADEQFMASLRSGAKELEAIAAKATSARRIKDYETAGIIAWQEFAPIASRLQGNVYSKVQEIEAEMAETARSTALAYKSSVEFVSATALISVGLALLLGYAISSSLVWPIQRIGQSFKAIAGGDFTERVAVPNRDELGELARNLNITSQKLGELYETVEVQRDQLRIENARSETLLNNLLPAQVAARLKADPDQEIADHLPSVAILFADIVDFTPRSARMAPEEIVSFLNRMFSAFDELAGAHGLEKIKTIGDSYMVAAGMPDPCEKPAHKVAAMALDMLDAVKALPGNVELRIGLHMGPAVAGVIGRQKPFYDVWGETVNTASRMESHGEPGRVQVTDAIRDQLEGVFRFKAGGVRDIPGVGKLRTWWLEAPLVTGAG</sequence>
<dbReference type="GO" id="GO:0005886">
    <property type="term" value="C:plasma membrane"/>
    <property type="evidence" value="ECO:0007669"/>
    <property type="project" value="TreeGrafter"/>
</dbReference>
<dbReference type="InterPro" id="IPR050401">
    <property type="entry name" value="Cyclic_nucleotide_synthase"/>
</dbReference>
<evidence type="ECO:0000256" key="2">
    <source>
        <dbReference type="ARBA" id="ARBA00022692"/>
    </source>
</evidence>
<dbReference type="CDD" id="cd07302">
    <property type="entry name" value="CHD"/>
    <property type="match status" value="1"/>
</dbReference>
<keyword evidence="5 8" id="KW-0472">Membrane</keyword>
<dbReference type="GO" id="GO:0001653">
    <property type="term" value="F:peptide receptor activity"/>
    <property type="evidence" value="ECO:0007669"/>
    <property type="project" value="TreeGrafter"/>
</dbReference>
<organism evidence="11 12">
    <name type="scientific">Shimia aestuarii</name>
    <dbReference type="NCBI Taxonomy" id="254406"/>
    <lineage>
        <taxon>Bacteria</taxon>
        <taxon>Pseudomonadati</taxon>
        <taxon>Pseudomonadota</taxon>
        <taxon>Alphaproteobacteria</taxon>
        <taxon>Rhodobacterales</taxon>
        <taxon>Roseobacteraceae</taxon>
    </lineage>
</organism>
<dbReference type="PANTHER" id="PTHR11920:SF335">
    <property type="entry name" value="GUANYLATE CYCLASE"/>
    <property type="match status" value="1"/>
</dbReference>
<evidence type="ECO:0000256" key="8">
    <source>
        <dbReference type="SAM" id="Phobius"/>
    </source>
</evidence>
<feature type="domain" description="Guanylate cyclase" evidence="9">
    <location>
        <begin position="204"/>
        <end position="327"/>
    </location>
</feature>
<dbReference type="PROSITE" id="PS50885">
    <property type="entry name" value="HAMP"/>
    <property type="match status" value="1"/>
</dbReference>
<comment type="subcellular location">
    <subcellularLocation>
        <location evidence="1">Membrane</location>
    </subcellularLocation>
</comment>
<proteinExistence type="inferred from homology"/>
<dbReference type="PROSITE" id="PS00452">
    <property type="entry name" value="GUANYLATE_CYCLASE_1"/>
    <property type="match status" value="1"/>
</dbReference>
<keyword evidence="12" id="KW-1185">Reference proteome</keyword>
<keyword evidence="6 7" id="KW-0456">Lyase</keyword>
<dbReference type="SUPFAM" id="SSF55073">
    <property type="entry name" value="Nucleotide cyclase"/>
    <property type="match status" value="1"/>
</dbReference>
<dbReference type="GO" id="GO:0000166">
    <property type="term" value="F:nucleotide binding"/>
    <property type="evidence" value="ECO:0007669"/>
    <property type="project" value="UniProtKB-KW"/>
</dbReference>
<protein>
    <submittedName>
        <fullName evidence="11">Adenylate cyclase, class 3</fullName>
    </submittedName>
</protein>
<comment type="similarity">
    <text evidence="7">Belongs to the adenylyl cyclase class-4/guanylyl cyclase family.</text>
</comment>
<feature type="transmembrane region" description="Helical" evidence="8">
    <location>
        <begin position="83"/>
        <end position="108"/>
    </location>
</feature>
<evidence type="ECO:0000256" key="3">
    <source>
        <dbReference type="ARBA" id="ARBA00022741"/>
    </source>
</evidence>
<dbReference type="PROSITE" id="PS50125">
    <property type="entry name" value="GUANYLATE_CYCLASE_2"/>
    <property type="match status" value="1"/>
</dbReference>
<dbReference type="InterPro" id="IPR029787">
    <property type="entry name" value="Nucleotide_cyclase"/>
</dbReference>
<feature type="domain" description="HAMP" evidence="10">
    <location>
        <begin position="104"/>
        <end position="156"/>
    </location>
</feature>
<keyword evidence="4 8" id="KW-1133">Transmembrane helix</keyword>
<dbReference type="EMBL" id="FOTQ01000016">
    <property type="protein sequence ID" value="SFM75325.1"/>
    <property type="molecule type" value="Genomic_DNA"/>
</dbReference>
<dbReference type="Gene3D" id="6.10.340.10">
    <property type="match status" value="1"/>
</dbReference>
<evidence type="ECO:0000256" key="5">
    <source>
        <dbReference type="ARBA" id="ARBA00023136"/>
    </source>
</evidence>
<evidence type="ECO:0000259" key="9">
    <source>
        <dbReference type="PROSITE" id="PS50125"/>
    </source>
</evidence>
<dbReference type="CDD" id="cd06225">
    <property type="entry name" value="HAMP"/>
    <property type="match status" value="1"/>
</dbReference>
<dbReference type="InterPro" id="IPR001054">
    <property type="entry name" value="A/G_cyclase"/>
</dbReference>
<dbReference type="Proteomes" id="UP000199144">
    <property type="component" value="Unassembled WGS sequence"/>
</dbReference>
<dbReference type="Gene3D" id="3.30.70.1230">
    <property type="entry name" value="Nucleotide cyclase"/>
    <property type="match status" value="1"/>
</dbReference>
<evidence type="ECO:0000313" key="11">
    <source>
        <dbReference type="EMBL" id="SFM75325.1"/>
    </source>
</evidence>
<evidence type="ECO:0000256" key="6">
    <source>
        <dbReference type="ARBA" id="ARBA00023239"/>
    </source>
</evidence>
<dbReference type="GO" id="GO:0007168">
    <property type="term" value="P:receptor guanylyl cyclase signaling pathway"/>
    <property type="evidence" value="ECO:0007669"/>
    <property type="project" value="TreeGrafter"/>
</dbReference>
<dbReference type="GO" id="GO:0004016">
    <property type="term" value="F:adenylate cyclase activity"/>
    <property type="evidence" value="ECO:0007669"/>
    <property type="project" value="TreeGrafter"/>
</dbReference>
<dbReference type="OrthoDB" id="315417at2"/>
<evidence type="ECO:0000256" key="7">
    <source>
        <dbReference type="RuleBase" id="RU000405"/>
    </source>
</evidence>
<dbReference type="Pfam" id="PF00211">
    <property type="entry name" value="Guanylate_cyc"/>
    <property type="match status" value="1"/>
</dbReference>
<evidence type="ECO:0000256" key="4">
    <source>
        <dbReference type="ARBA" id="ARBA00022989"/>
    </source>
</evidence>
<accession>A0A1I4TF85</accession>
<dbReference type="GO" id="GO:0035556">
    <property type="term" value="P:intracellular signal transduction"/>
    <property type="evidence" value="ECO:0007669"/>
    <property type="project" value="InterPro"/>
</dbReference>
<dbReference type="SMART" id="SM00044">
    <property type="entry name" value="CYCc"/>
    <property type="match status" value="1"/>
</dbReference>
<dbReference type="InterPro" id="IPR018297">
    <property type="entry name" value="A/G_cyclase_CS"/>
</dbReference>
<reference evidence="11 12" key="1">
    <citation type="submission" date="2016-10" db="EMBL/GenBank/DDBJ databases">
        <authorList>
            <person name="de Groot N.N."/>
        </authorList>
    </citation>
    <scope>NUCLEOTIDE SEQUENCE [LARGE SCALE GENOMIC DNA]</scope>
    <source>
        <strain evidence="11 12">DSM 15283</strain>
    </source>
</reference>